<name>A0ABT8CG21_9BACT</name>
<evidence type="ECO:0000259" key="1">
    <source>
        <dbReference type="Pfam" id="PF00248"/>
    </source>
</evidence>
<proteinExistence type="predicted"/>
<organism evidence="2 3">
    <name type="scientific">Cyclobacterium jeungdonense</name>
    <dbReference type="NCBI Taxonomy" id="708087"/>
    <lineage>
        <taxon>Bacteria</taxon>
        <taxon>Pseudomonadati</taxon>
        <taxon>Bacteroidota</taxon>
        <taxon>Cytophagia</taxon>
        <taxon>Cytophagales</taxon>
        <taxon>Cyclobacteriaceae</taxon>
        <taxon>Cyclobacterium</taxon>
    </lineage>
</organism>
<protein>
    <submittedName>
        <fullName evidence="2">Aldo/keto reductase</fullName>
    </submittedName>
</protein>
<dbReference type="PROSITE" id="PS00798">
    <property type="entry name" value="ALDOKETO_REDUCTASE_1"/>
    <property type="match status" value="1"/>
</dbReference>
<reference evidence="3" key="1">
    <citation type="journal article" date="2019" name="Int. J. Syst. Evol. Microbiol.">
        <title>The Global Catalogue of Microorganisms (GCM) 10K type strain sequencing project: providing services to taxonomists for standard genome sequencing and annotation.</title>
        <authorList>
            <consortium name="The Broad Institute Genomics Platform"/>
            <consortium name="The Broad Institute Genome Sequencing Center for Infectious Disease"/>
            <person name="Wu L."/>
            <person name="Ma J."/>
        </authorList>
    </citation>
    <scope>NUCLEOTIDE SEQUENCE [LARGE SCALE GENOMIC DNA]</scope>
    <source>
        <strain evidence="3">CECT 7706</strain>
    </source>
</reference>
<dbReference type="InterPro" id="IPR023210">
    <property type="entry name" value="NADP_OxRdtase_dom"/>
</dbReference>
<dbReference type="InterPro" id="IPR018170">
    <property type="entry name" value="Aldo/ket_reductase_CS"/>
</dbReference>
<dbReference type="SUPFAM" id="SSF51430">
    <property type="entry name" value="NAD(P)-linked oxidoreductase"/>
    <property type="match status" value="1"/>
</dbReference>
<dbReference type="PROSITE" id="PS00063">
    <property type="entry name" value="ALDOKETO_REDUCTASE_3"/>
    <property type="match status" value="1"/>
</dbReference>
<dbReference type="EMBL" id="JAUFQS010000047">
    <property type="protein sequence ID" value="MDN3690630.1"/>
    <property type="molecule type" value="Genomic_DNA"/>
</dbReference>
<comment type="caution">
    <text evidence="2">The sequence shown here is derived from an EMBL/GenBank/DDBJ whole genome shotgun (WGS) entry which is preliminary data.</text>
</comment>
<feature type="domain" description="NADP-dependent oxidoreductase" evidence="1">
    <location>
        <begin position="15"/>
        <end position="289"/>
    </location>
</feature>
<dbReference type="PROSITE" id="PS00062">
    <property type="entry name" value="ALDOKETO_REDUCTASE_2"/>
    <property type="match status" value="1"/>
</dbReference>
<evidence type="ECO:0000313" key="2">
    <source>
        <dbReference type="EMBL" id="MDN3690630.1"/>
    </source>
</evidence>
<dbReference type="PRINTS" id="PR00069">
    <property type="entry name" value="ALDKETRDTASE"/>
</dbReference>
<dbReference type="InterPro" id="IPR036812">
    <property type="entry name" value="NAD(P)_OxRdtase_dom_sf"/>
</dbReference>
<accession>A0ABT8CG21</accession>
<dbReference type="Proteomes" id="UP001236663">
    <property type="component" value="Unassembled WGS sequence"/>
</dbReference>
<dbReference type="RefSeq" id="WP_163382897.1">
    <property type="nucleotide sequence ID" value="NZ_JAUFQS010000047.1"/>
</dbReference>
<keyword evidence="3" id="KW-1185">Reference proteome</keyword>
<sequence length="319" mass="35944">MKKLHFANGDTMPALGLGTWQSKPNEVYEAVLHALKIGYRHIDCAPIYKNEQEIGNALSKAFAAGWVSREEVWITSKLWNDSHLPEDVLPAMKATLADLQLEYLDLYLVHWPVAIKKGVDFPSGKEDFLSYEEAPLSSTWKEMEGLHQKGLTRHIGVSNFNTSKLKEIREGASKQPELNQVELHPYLPQNELKRYCEEQSILMTGYGPLGAAYRVANNEVDFPLLLEDKILNQIGSKHEATAAQVALAWALERNTSVVPKSVNPQRIAENLDAAKLHLDEEDMSLLNKLEGPYRYTPGPAWVGNGSPYTYADLWQEFIN</sequence>
<dbReference type="Pfam" id="PF00248">
    <property type="entry name" value="Aldo_ket_red"/>
    <property type="match status" value="1"/>
</dbReference>
<dbReference type="PANTHER" id="PTHR11732">
    <property type="entry name" value="ALDO/KETO REDUCTASE"/>
    <property type="match status" value="1"/>
</dbReference>
<dbReference type="InterPro" id="IPR020471">
    <property type="entry name" value="AKR"/>
</dbReference>
<dbReference type="PIRSF" id="PIRSF000097">
    <property type="entry name" value="AKR"/>
    <property type="match status" value="1"/>
</dbReference>
<evidence type="ECO:0000313" key="3">
    <source>
        <dbReference type="Proteomes" id="UP001236663"/>
    </source>
</evidence>
<dbReference type="Gene3D" id="3.20.20.100">
    <property type="entry name" value="NADP-dependent oxidoreductase domain"/>
    <property type="match status" value="1"/>
</dbReference>
<gene>
    <name evidence="2" type="ORF">QWZ15_22610</name>
</gene>